<name>A0ABX0VX87_9RHOB</name>
<evidence type="ECO:0000313" key="2">
    <source>
        <dbReference type="EMBL" id="NIY72288.1"/>
    </source>
</evidence>
<evidence type="ECO:0000313" key="3">
    <source>
        <dbReference type="Proteomes" id="UP000709466"/>
    </source>
</evidence>
<keyword evidence="1" id="KW-0732">Signal</keyword>
<proteinExistence type="predicted"/>
<dbReference type="SUPFAM" id="SSF48452">
    <property type="entry name" value="TPR-like"/>
    <property type="match status" value="1"/>
</dbReference>
<dbReference type="RefSeq" id="WP_167637669.1">
    <property type="nucleotide sequence ID" value="NZ_JAATOP010000004.1"/>
</dbReference>
<dbReference type="Proteomes" id="UP000709466">
    <property type="component" value="Unassembled WGS sequence"/>
</dbReference>
<accession>A0ABX0VX87</accession>
<keyword evidence="3" id="KW-1185">Reference proteome</keyword>
<dbReference type="Gene3D" id="1.25.40.10">
    <property type="entry name" value="Tetratricopeptide repeat domain"/>
    <property type="match status" value="1"/>
</dbReference>
<dbReference type="EMBL" id="JAATOP010000004">
    <property type="protein sequence ID" value="NIY72288.1"/>
    <property type="molecule type" value="Genomic_DNA"/>
</dbReference>
<evidence type="ECO:0008006" key="4">
    <source>
        <dbReference type="Google" id="ProtNLM"/>
    </source>
</evidence>
<gene>
    <name evidence="2" type="ORF">HCZ30_07545</name>
</gene>
<organism evidence="2 3">
    <name type="scientific">Marivivens donghaensis</name>
    <dbReference type="NCBI Taxonomy" id="1699413"/>
    <lineage>
        <taxon>Bacteria</taxon>
        <taxon>Pseudomonadati</taxon>
        <taxon>Pseudomonadota</taxon>
        <taxon>Alphaproteobacteria</taxon>
        <taxon>Rhodobacterales</taxon>
        <taxon>Paracoccaceae</taxon>
        <taxon>Marivivens group</taxon>
        <taxon>Marivivens</taxon>
    </lineage>
</organism>
<dbReference type="InterPro" id="IPR011990">
    <property type="entry name" value="TPR-like_helical_dom_sf"/>
</dbReference>
<evidence type="ECO:0000256" key="1">
    <source>
        <dbReference type="SAM" id="SignalP"/>
    </source>
</evidence>
<reference evidence="2 3" key="1">
    <citation type="submission" date="2020-03" db="EMBL/GenBank/DDBJ databases">
        <title>Bacterial isolates of synthetic phycosphere.</title>
        <authorList>
            <person name="Fu H."/>
            <person name="Moran M.A."/>
        </authorList>
    </citation>
    <scope>NUCLEOTIDE SEQUENCE [LARGE SCALE GENOMIC DNA]</scope>
    <source>
        <strain evidence="2 3">HF1</strain>
    </source>
</reference>
<sequence>MTSKTAIAAAALLAFAAPLAAAEQTLSPLEARDLAAQALANGYPQDTALLAEGLLARDPDDISAHLLRAEAASAMGDFAVSLDHASTAFGLSENDDVRFQAARLIALAHARLDHPTRAQFWLRRARALAPENKVDQLAEDYRFVRQRNPLSLKLDLAISPSSNVNNGSSESSIAIPGMPFEAPLSADAQALSGTVASARVSLGYRLEADRTSATTAKLTFGGTAVALSDEAQAAAPSKSGSDYAHRQVSGSLIHSWRLGQADYTLGGKLVYSTYGGDPFTSFQSVSLTRGWRIGENVVSAKLGRDWTTYMSDDIDAATWSLHTALRHPTDMGRLTVWAEAKDTVSSSASRSVDAQAVGLAFDLSEPVAGMDVAFSYRHDWRAYGANFLAPDGRDDSRDTLTVSAGLPALDLYGFHPVLNLQASRNDSNVALYRSEELSVGVGIESSF</sequence>
<protein>
    <recommendedName>
        <fullName evidence="4">DUF560 domain-containing protein</fullName>
    </recommendedName>
</protein>
<feature type="signal peptide" evidence="1">
    <location>
        <begin position="1"/>
        <end position="21"/>
    </location>
</feature>
<feature type="chain" id="PRO_5045146041" description="DUF560 domain-containing protein" evidence="1">
    <location>
        <begin position="22"/>
        <end position="447"/>
    </location>
</feature>
<comment type="caution">
    <text evidence="2">The sequence shown here is derived from an EMBL/GenBank/DDBJ whole genome shotgun (WGS) entry which is preliminary data.</text>
</comment>